<evidence type="ECO:0000313" key="1">
    <source>
        <dbReference type="EMBL" id="HHY28630.1"/>
    </source>
</evidence>
<sequence>MDKEENHFKNKEGENLSAVAKEQGYKKLSLTPKQLEKATVQPIAIKDGKLLFDKNNKDHRYIVEGE</sequence>
<dbReference type="AlphaFoldDB" id="A0A7C6Z701"/>
<dbReference type="EMBL" id="DUTF01000384">
    <property type="protein sequence ID" value="HHY28630.1"/>
    <property type="molecule type" value="Genomic_DNA"/>
</dbReference>
<reference evidence="1 2" key="1">
    <citation type="journal article" date="2020" name="Biotechnol. Biofuels">
        <title>New insights from the biogas microbiome by comprehensive genome-resolved metagenomics of nearly 1600 species originating from multiple anaerobic digesters.</title>
        <authorList>
            <person name="Campanaro S."/>
            <person name="Treu L."/>
            <person name="Rodriguez-R L.M."/>
            <person name="Kovalovszki A."/>
            <person name="Ziels R.M."/>
            <person name="Maus I."/>
            <person name="Zhu X."/>
            <person name="Kougias P.G."/>
            <person name="Basile A."/>
            <person name="Luo G."/>
            <person name="Schluter A."/>
            <person name="Konstantinidis K.T."/>
            <person name="Angelidaki I."/>
        </authorList>
    </citation>
    <scope>NUCLEOTIDE SEQUENCE [LARGE SCALE GENOMIC DNA]</scope>
    <source>
        <strain evidence="1">AS05jafATM_4</strain>
    </source>
</reference>
<gene>
    <name evidence="1" type="ORF">GX523_18180</name>
</gene>
<organism evidence="1 2">
    <name type="scientific">Desulfitobacterium dehalogenans</name>
    <dbReference type="NCBI Taxonomy" id="36854"/>
    <lineage>
        <taxon>Bacteria</taxon>
        <taxon>Bacillati</taxon>
        <taxon>Bacillota</taxon>
        <taxon>Clostridia</taxon>
        <taxon>Eubacteriales</taxon>
        <taxon>Desulfitobacteriaceae</taxon>
        <taxon>Desulfitobacterium</taxon>
    </lineage>
</organism>
<accession>A0A7C6Z701</accession>
<proteinExistence type="predicted"/>
<comment type="caution">
    <text evidence="1">The sequence shown here is derived from an EMBL/GenBank/DDBJ whole genome shotgun (WGS) entry which is preliminary data.</text>
</comment>
<evidence type="ECO:0000313" key="2">
    <source>
        <dbReference type="Proteomes" id="UP000553059"/>
    </source>
</evidence>
<name>A0A7C6Z701_9FIRM</name>
<dbReference type="Proteomes" id="UP000553059">
    <property type="component" value="Unassembled WGS sequence"/>
</dbReference>
<protein>
    <submittedName>
        <fullName evidence="1">Uncharacterized protein</fullName>
    </submittedName>
</protein>